<keyword evidence="3 5" id="KW-0694">RNA-binding</keyword>
<dbReference type="PANTHER" id="PTHR34984:SF1">
    <property type="entry name" value="CARBON STORAGE REGULATOR"/>
    <property type="match status" value="1"/>
</dbReference>
<dbReference type="SUPFAM" id="SSF117130">
    <property type="entry name" value="CsrA-like"/>
    <property type="match status" value="1"/>
</dbReference>
<dbReference type="NCBIfam" id="NF002469">
    <property type="entry name" value="PRK01712.1"/>
    <property type="match status" value="1"/>
</dbReference>
<protein>
    <recommendedName>
        <fullName evidence="5">Translational regulator CsrA</fullName>
    </recommendedName>
    <alternativeName>
        <fullName evidence="5">Carbon storage regulator</fullName>
    </alternativeName>
</protein>
<dbReference type="RefSeq" id="WP_095022794.1">
    <property type="nucleotide sequence ID" value="NZ_JAAQXW010000003.1"/>
</dbReference>
<keyword evidence="1 5" id="KW-0963">Cytoplasm</keyword>
<evidence type="ECO:0000256" key="3">
    <source>
        <dbReference type="ARBA" id="ARBA00022884"/>
    </source>
</evidence>
<dbReference type="Pfam" id="PF02599">
    <property type="entry name" value="CsrA"/>
    <property type="match status" value="1"/>
</dbReference>
<dbReference type="InterPro" id="IPR003751">
    <property type="entry name" value="CsrA"/>
</dbReference>
<dbReference type="InterPro" id="IPR036107">
    <property type="entry name" value="CsrA_sf"/>
</dbReference>
<name>A0ABX4GHJ5_9PSED</name>
<dbReference type="NCBIfam" id="TIGR00202">
    <property type="entry name" value="csrA"/>
    <property type="match status" value="1"/>
</dbReference>
<organism evidence="6 7">
    <name type="scientific">Pseudomonas lundensis</name>
    <dbReference type="NCBI Taxonomy" id="86185"/>
    <lineage>
        <taxon>Bacteria</taxon>
        <taxon>Pseudomonadati</taxon>
        <taxon>Pseudomonadota</taxon>
        <taxon>Gammaproteobacteria</taxon>
        <taxon>Pseudomonadales</taxon>
        <taxon>Pseudomonadaceae</taxon>
        <taxon>Pseudomonas</taxon>
    </lineage>
</organism>
<dbReference type="Proteomes" id="UP000216897">
    <property type="component" value="Unassembled WGS sequence"/>
</dbReference>
<evidence type="ECO:0000256" key="4">
    <source>
        <dbReference type="ARBA" id="ARBA00023159"/>
    </source>
</evidence>
<keyword evidence="7" id="KW-1185">Reference proteome</keyword>
<evidence type="ECO:0000256" key="2">
    <source>
        <dbReference type="ARBA" id="ARBA00022845"/>
    </source>
</evidence>
<evidence type="ECO:0000256" key="5">
    <source>
        <dbReference type="HAMAP-Rule" id="MF_00167"/>
    </source>
</evidence>
<comment type="subcellular location">
    <subcellularLocation>
        <location evidence="5">Cytoplasm</location>
    </subcellularLocation>
</comment>
<evidence type="ECO:0000313" key="6">
    <source>
        <dbReference type="EMBL" id="OZY53593.1"/>
    </source>
</evidence>
<accession>A0ABX4GHJ5</accession>
<sequence>MLILTRRVGEIIRINDDINIQVLSVSGQQVKLGIVAPADVAAHRDEIYQRIQAEREISSALAVSD</sequence>
<comment type="subunit">
    <text evidence="5">Homodimer; the beta-strands of each monomer intercalate to form a hydrophobic core, while the alpha-helices form wings that extend away from the core.</text>
</comment>
<keyword evidence="4 5" id="KW-0010">Activator</keyword>
<gene>
    <name evidence="5 6" type="primary">csrA</name>
    <name evidence="6" type="ORF">CJF38_18775</name>
</gene>
<comment type="similarity">
    <text evidence="5">Belongs to the CsrA/RsmA family.</text>
</comment>
<reference evidence="6 7" key="1">
    <citation type="submission" date="2017-08" db="EMBL/GenBank/DDBJ databases">
        <title>Genomic and metabolic characterisation of spoilage-associated Pseudomonas species.</title>
        <authorList>
            <person name="Stanborough T."/>
            <person name="Fegan N."/>
            <person name="Powell S.M."/>
            <person name="Singh T."/>
            <person name="Tamplin M.L."/>
            <person name="Chandry P.S."/>
        </authorList>
    </citation>
    <scope>NUCLEOTIDE SEQUENCE [LARGE SCALE GENOMIC DNA]</scope>
    <source>
        <strain evidence="6 7">L1814</strain>
    </source>
</reference>
<dbReference type="HAMAP" id="MF_00167">
    <property type="entry name" value="CsrA"/>
    <property type="match status" value="1"/>
</dbReference>
<dbReference type="Gene3D" id="2.60.40.4380">
    <property type="entry name" value="Translational regulator CsrA"/>
    <property type="match status" value="1"/>
</dbReference>
<keyword evidence="5" id="KW-0678">Repressor</keyword>
<dbReference type="PANTHER" id="PTHR34984">
    <property type="entry name" value="CARBON STORAGE REGULATOR"/>
    <property type="match status" value="1"/>
</dbReference>
<comment type="function">
    <text evidence="5">A key translational regulator that binds mRNA to regulate translation initiation and/or mRNA stability. Mediates global changes in gene expression, shifting from rapid growth to stress survival by linking envelope stress, the stringent response and the catabolite repression systems. Usually binds in the 5'-UTR; binding at or near the Shine-Dalgarno sequence prevents ribosome-binding, repressing translation, binding elsewhere in the 5'-UTR can activate translation and/or stabilize the mRNA. Its function is antagonized by small RNA(s).</text>
</comment>
<comment type="caution">
    <text evidence="6">The sequence shown here is derived from an EMBL/GenBank/DDBJ whole genome shotgun (WGS) entry which is preliminary data.</text>
</comment>
<keyword evidence="2 5" id="KW-0810">Translation regulation</keyword>
<evidence type="ECO:0000313" key="7">
    <source>
        <dbReference type="Proteomes" id="UP000216897"/>
    </source>
</evidence>
<evidence type="ECO:0000256" key="1">
    <source>
        <dbReference type="ARBA" id="ARBA00022490"/>
    </source>
</evidence>
<dbReference type="EMBL" id="NQKG01000022">
    <property type="protein sequence ID" value="OZY53593.1"/>
    <property type="molecule type" value="Genomic_DNA"/>
</dbReference>
<proteinExistence type="inferred from homology"/>